<keyword evidence="1" id="KW-0812">Transmembrane</keyword>
<evidence type="ECO:0000313" key="3">
    <source>
        <dbReference type="EMBL" id="ACZ28201.1"/>
    </source>
</evidence>
<keyword evidence="1" id="KW-1133">Transmembrane helix</keyword>
<accession>D1FPU6</accession>
<dbReference type="SUPFAM" id="SSF50370">
    <property type="entry name" value="Ricin B-like lectins"/>
    <property type="match status" value="1"/>
</dbReference>
<feature type="non-terminal residue" evidence="3">
    <location>
        <position position="1"/>
    </location>
</feature>
<keyword evidence="1" id="KW-0472">Membrane</keyword>
<evidence type="ECO:0000256" key="1">
    <source>
        <dbReference type="SAM" id="Phobius"/>
    </source>
</evidence>
<proteinExistence type="evidence at transcript level"/>
<name>D1FPU6_SIMNI</name>
<dbReference type="InterPro" id="IPR000772">
    <property type="entry name" value="Ricin_B_lectin"/>
</dbReference>
<dbReference type="EMBL" id="EZ419846">
    <property type="protein sequence ID" value="ACZ28201.1"/>
    <property type="molecule type" value="mRNA"/>
</dbReference>
<sequence length="195" mass="22071">AGGRRFVNSPEMAELSFPVRLLLFGLVPLIASTFAISNLALCGLKTEPEQVCVTIQAKRWNLLGYAGLYGDWSKNVYVKKPSATDPHQQWLIKPNLHGSMKLQNRNSTRCLCVRGQDQYWDGYRAHSCYCNGTNPEENWRLEAVPGQEACVYRLQSDYHQGYVFPSKLLQRVHADLREVKRGSTKGDWKLAPCPA</sequence>
<evidence type="ECO:0000259" key="2">
    <source>
        <dbReference type="Pfam" id="PF14200"/>
    </source>
</evidence>
<dbReference type="AlphaFoldDB" id="D1FPU6"/>
<dbReference type="Gene3D" id="2.80.10.50">
    <property type="match status" value="1"/>
</dbReference>
<feature type="transmembrane region" description="Helical" evidence="1">
    <location>
        <begin position="21"/>
        <end position="41"/>
    </location>
</feature>
<dbReference type="Pfam" id="PF14200">
    <property type="entry name" value="RicinB_lectin_2"/>
    <property type="match status" value="1"/>
</dbReference>
<dbReference type="InterPro" id="IPR035992">
    <property type="entry name" value="Ricin_B-like_lectins"/>
</dbReference>
<organism evidence="3">
    <name type="scientific">Simulium nigrimanum</name>
    <name type="common">Black fly</name>
    <dbReference type="NCBI Taxonomy" id="683695"/>
    <lineage>
        <taxon>Eukaryota</taxon>
        <taxon>Metazoa</taxon>
        <taxon>Ecdysozoa</taxon>
        <taxon>Arthropoda</taxon>
        <taxon>Hexapoda</taxon>
        <taxon>Insecta</taxon>
        <taxon>Pterygota</taxon>
        <taxon>Neoptera</taxon>
        <taxon>Endopterygota</taxon>
        <taxon>Diptera</taxon>
        <taxon>Nematocera</taxon>
        <taxon>Chironomoidea</taxon>
        <taxon>Simuliidae</taxon>
        <taxon>Simulium</taxon>
    </lineage>
</organism>
<reference evidence="3" key="1">
    <citation type="submission" date="2009-10" db="EMBL/GenBank/DDBJ databases">
        <title>An Insight into the Sialotranscriptome of Simulium nigrimanum, a Black Fly Associated with Fogo Selvagem in South America.</title>
        <authorList>
            <person name="Ribeiro J.M.C."/>
            <person name="Valenzuela J.G."/>
            <person name="Pham V.M."/>
            <person name="Kleeman L."/>
            <person name="Barbian K.D."/>
            <person name="Favreau A.J."/>
            <person name="Eaton D.P."/>
            <person name="Aoki V."/>
            <person name="Hans-Filho G."/>
            <person name="Rivitti E.A."/>
            <person name="Diaz L.A."/>
        </authorList>
    </citation>
    <scope>NUCLEOTIDE SEQUENCE</scope>
    <source>
        <tissue evidence="3">Salivary glands</tissue>
    </source>
</reference>
<feature type="domain" description="Ricin B lectin" evidence="2">
    <location>
        <begin position="87"/>
        <end position="159"/>
    </location>
</feature>
<protein>
    <submittedName>
        <fullName evidence="3">Hypothetical secreted protein</fullName>
    </submittedName>
</protein>